<dbReference type="Proteomes" id="UP000094243">
    <property type="component" value="Unassembled WGS sequence"/>
</dbReference>
<dbReference type="SUPFAM" id="SSF54427">
    <property type="entry name" value="NTF2-like"/>
    <property type="match status" value="1"/>
</dbReference>
<keyword evidence="3" id="KW-1185">Reference proteome</keyword>
<dbReference type="AlphaFoldDB" id="A0A1E3RY92"/>
<dbReference type="InterPro" id="IPR032710">
    <property type="entry name" value="NTF2-like_dom_sf"/>
</dbReference>
<keyword evidence="1" id="KW-0732">Signal</keyword>
<organism evidence="2 3">
    <name type="scientific">Mycolicibacterium holsaticum</name>
    <dbReference type="NCBI Taxonomy" id="152142"/>
    <lineage>
        <taxon>Bacteria</taxon>
        <taxon>Bacillati</taxon>
        <taxon>Actinomycetota</taxon>
        <taxon>Actinomycetes</taxon>
        <taxon>Mycobacteriales</taxon>
        <taxon>Mycobacteriaceae</taxon>
        <taxon>Mycolicibacterium</taxon>
    </lineage>
</organism>
<gene>
    <name evidence="2" type="ORF">BHQ17_07845</name>
</gene>
<feature type="signal peptide" evidence="1">
    <location>
        <begin position="1"/>
        <end position="24"/>
    </location>
</feature>
<name>A0A1E3RY92_9MYCO</name>
<sequence length="132" mass="14375">MRLVAGLTVLAVLGLAWPSGTARAATDQEQVRAVLDGMNDSYNRFDFDGFAQHVCTAMRHSAGFEADWYSSRRVDGPTQITVRSVSVAGDPASSAVANVRFEAASHTETLAVDFVREGAQWRACRYHPVETI</sequence>
<feature type="chain" id="PRO_5009135307" description="DUF4878 domain-containing protein" evidence="1">
    <location>
        <begin position="25"/>
        <end position="132"/>
    </location>
</feature>
<proteinExistence type="predicted"/>
<evidence type="ECO:0008006" key="4">
    <source>
        <dbReference type="Google" id="ProtNLM"/>
    </source>
</evidence>
<protein>
    <recommendedName>
        <fullName evidence="4">DUF4878 domain-containing protein</fullName>
    </recommendedName>
</protein>
<comment type="caution">
    <text evidence="2">The sequence shown here is derived from an EMBL/GenBank/DDBJ whole genome shotgun (WGS) entry which is preliminary data.</text>
</comment>
<evidence type="ECO:0000313" key="2">
    <source>
        <dbReference type="EMBL" id="ODQ94820.1"/>
    </source>
</evidence>
<evidence type="ECO:0000313" key="3">
    <source>
        <dbReference type="Proteomes" id="UP000094243"/>
    </source>
</evidence>
<dbReference type="EMBL" id="MIGZ01000031">
    <property type="protein sequence ID" value="ODQ94820.1"/>
    <property type="molecule type" value="Genomic_DNA"/>
</dbReference>
<reference evidence="3" key="1">
    <citation type="submission" date="2016-09" db="EMBL/GenBank/DDBJ databases">
        <authorList>
            <person name="Greninger A.L."/>
            <person name="Jerome K.R."/>
            <person name="Mcnair B."/>
            <person name="Wallis C."/>
            <person name="Fang F."/>
        </authorList>
    </citation>
    <scope>NUCLEOTIDE SEQUENCE [LARGE SCALE GENOMIC DNA]</scope>
    <source>
        <strain evidence="3">M7</strain>
    </source>
</reference>
<evidence type="ECO:0000256" key="1">
    <source>
        <dbReference type="SAM" id="SignalP"/>
    </source>
</evidence>
<accession>A0A1E3RY92</accession>